<organism evidence="1 2">
    <name type="scientific">Algoriphagus chordae</name>
    <dbReference type="NCBI Taxonomy" id="237019"/>
    <lineage>
        <taxon>Bacteria</taxon>
        <taxon>Pseudomonadati</taxon>
        <taxon>Bacteroidota</taxon>
        <taxon>Cytophagia</taxon>
        <taxon>Cytophagales</taxon>
        <taxon>Cyclobacteriaceae</taxon>
        <taxon>Algoriphagus</taxon>
    </lineage>
</organism>
<comment type="caution">
    <text evidence="1">The sequence shown here is derived from an EMBL/GenBank/DDBJ whole genome shotgun (WGS) entry which is preliminary data.</text>
</comment>
<accession>A0A2W7RP90</accession>
<sequence length="165" mass="18234">MKYILLFLVASLFAACSTSQEPKTIYIVRHAEKQLTGNDPELSVAGNARAVKLSQILADKDIKHVYSTDYKRTRLTAAATASAAGVEIESYDPRNHDELVEKLKETDGNALVVGHSNTVGQVANYFVGEGEKYADLSDSEYNFIYVVTLNEDGTSSVNRQTYKEF</sequence>
<dbReference type="SMART" id="SM00855">
    <property type="entry name" value="PGAM"/>
    <property type="match status" value="1"/>
</dbReference>
<dbReference type="InterPro" id="IPR013078">
    <property type="entry name" value="His_Pase_superF_clade-1"/>
</dbReference>
<dbReference type="Proteomes" id="UP000248882">
    <property type="component" value="Unassembled WGS sequence"/>
</dbReference>
<evidence type="ECO:0000313" key="1">
    <source>
        <dbReference type="EMBL" id="PZX52575.1"/>
    </source>
</evidence>
<gene>
    <name evidence="1" type="ORF">LV85_01877</name>
</gene>
<keyword evidence="2" id="KW-1185">Reference proteome</keyword>
<dbReference type="SUPFAM" id="SSF53254">
    <property type="entry name" value="Phosphoglycerate mutase-like"/>
    <property type="match status" value="1"/>
</dbReference>
<dbReference type="CDD" id="cd07067">
    <property type="entry name" value="HP_PGM_like"/>
    <property type="match status" value="1"/>
</dbReference>
<evidence type="ECO:0000313" key="2">
    <source>
        <dbReference type="Proteomes" id="UP000248882"/>
    </source>
</evidence>
<protein>
    <submittedName>
        <fullName evidence="1">Histidine phosphatase superfamily protein (Branch 1)</fullName>
    </submittedName>
</protein>
<dbReference type="InterPro" id="IPR029033">
    <property type="entry name" value="His_PPase_superfam"/>
</dbReference>
<dbReference type="Gene3D" id="3.40.50.1240">
    <property type="entry name" value="Phosphoglycerate mutase-like"/>
    <property type="match status" value="1"/>
</dbReference>
<dbReference type="RefSeq" id="WP_111318628.1">
    <property type="nucleotide sequence ID" value="NZ_QKZT01000007.1"/>
</dbReference>
<dbReference type="EMBL" id="QKZT01000007">
    <property type="protein sequence ID" value="PZX52575.1"/>
    <property type="molecule type" value="Genomic_DNA"/>
</dbReference>
<reference evidence="1 2" key="1">
    <citation type="submission" date="2018-06" db="EMBL/GenBank/DDBJ databases">
        <title>Genomic Encyclopedia of Archaeal and Bacterial Type Strains, Phase II (KMG-II): from individual species to whole genera.</title>
        <authorList>
            <person name="Goeker M."/>
        </authorList>
    </citation>
    <scope>NUCLEOTIDE SEQUENCE [LARGE SCALE GENOMIC DNA]</scope>
    <source>
        <strain evidence="1 2">DSM 19830</strain>
    </source>
</reference>
<name>A0A2W7RP90_9BACT</name>
<dbReference type="PROSITE" id="PS51257">
    <property type="entry name" value="PROKAR_LIPOPROTEIN"/>
    <property type="match status" value="1"/>
</dbReference>
<proteinExistence type="predicted"/>
<dbReference type="AlphaFoldDB" id="A0A2W7RP90"/>
<dbReference type="OrthoDB" id="3296006at2"/>
<dbReference type="Pfam" id="PF00300">
    <property type="entry name" value="His_Phos_1"/>
    <property type="match status" value="1"/>
</dbReference>